<proteinExistence type="predicted"/>
<name>A0ABS1CCG6_9GAMM</name>
<reference evidence="3 4" key="1">
    <citation type="journal article" date="2020" name="Microorganisms">
        <title>Osmotic Adaptation and Compatible Solute Biosynthesis of Phototrophic Bacteria as Revealed from Genome Analyses.</title>
        <authorList>
            <person name="Imhoff J.F."/>
            <person name="Rahn T."/>
            <person name="Kunzel S."/>
            <person name="Keller A."/>
            <person name="Neulinger S.C."/>
        </authorList>
    </citation>
    <scope>NUCLEOTIDE SEQUENCE [LARGE SCALE GENOMIC DNA]</scope>
    <source>
        <strain evidence="3 4">DSM 6210</strain>
    </source>
</reference>
<feature type="domain" description="DUF4124" evidence="2">
    <location>
        <begin position="52"/>
        <end position="106"/>
    </location>
</feature>
<gene>
    <name evidence="3" type="ORF">CKO31_02185</name>
</gene>
<comment type="caution">
    <text evidence="3">The sequence shown here is derived from an EMBL/GenBank/DDBJ whole genome shotgun (WGS) entry which is preliminary data.</text>
</comment>
<protein>
    <recommendedName>
        <fullName evidence="2">DUF4124 domain-containing protein</fullName>
    </recommendedName>
</protein>
<evidence type="ECO:0000259" key="2">
    <source>
        <dbReference type="Pfam" id="PF13511"/>
    </source>
</evidence>
<dbReference type="InterPro" id="IPR025392">
    <property type="entry name" value="DUF4124"/>
</dbReference>
<evidence type="ECO:0000313" key="4">
    <source>
        <dbReference type="Proteomes" id="UP000748752"/>
    </source>
</evidence>
<dbReference type="Proteomes" id="UP000748752">
    <property type="component" value="Unassembled WGS sequence"/>
</dbReference>
<dbReference type="Pfam" id="PF13511">
    <property type="entry name" value="DUF4124"/>
    <property type="match status" value="1"/>
</dbReference>
<evidence type="ECO:0000256" key="1">
    <source>
        <dbReference type="SAM" id="MobiDB-lite"/>
    </source>
</evidence>
<sequence length="216" mass="22614">MPVSARAVSACTTRLCWVRTPPWGANHRAPLAQLSMTPRAAEAIMRAPPAMLLLALLAPLAQAQVYQSVGPDGRPVFTDRPSPNARALDIPLPGDGPAEATPQAARSEDAGFLGPYDMLEIVAPADEHRIRDAEGELAVSLVISPALMEGHRLVVEVDGVPAEGDLPSPSQVLLRGLALGTHRIRAVVQDAAAAVVASTPPIHVHVLPPLPEAAKP</sequence>
<keyword evidence="4" id="KW-1185">Reference proteome</keyword>
<evidence type="ECO:0000313" key="3">
    <source>
        <dbReference type="EMBL" id="MBK1629566.1"/>
    </source>
</evidence>
<organism evidence="3 4">
    <name type="scientific">Thiohalocapsa halophila</name>
    <dbReference type="NCBI Taxonomy" id="69359"/>
    <lineage>
        <taxon>Bacteria</taxon>
        <taxon>Pseudomonadati</taxon>
        <taxon>Pseudomonadota</taxon>
        <taxon>Gammaproteobacteria</taxon>
        <taxon>Chromatiales</taxon>
        <taxon>Chromatiaceae</taxon>
        <taxon>Thiohalocapsa</taxon>
    </lineage>
</organism>
<dbReference type="EMBL" id="NRRV01000003">
    <property type="protein sequence ID" value="MBK1629566.1"/>
    <property type="molecule type" value="Genomic_DNA"/>
</dbReference>
<feature type="region of interest" description="Disordered" evidence="1">
    <location>
        <begin position="72"/>
        <end position="104"/>
    </location>
</feature>
<accession>A0ABS1CCG6</accession>